<accession>A0AAV3RPF0</accession>
<evidence type="ECO:0000313" key="3">
    <source>
        <dbReference type="Proteomes" id="UP001454036"/>
    </source>
</evidence>
<name>A0AAV3RPF0_LITER</name>
<dbReference type="InterPro" id="IPR036397">
    <property type="entry name" value="RNaseH_sf"/>
</dbReference>
<dbReference type="AlphaFoldDB" id="A0AAV3RPF0"/>
<sequence length="104" mass="12041">MLVRGDSKLVIEQIRRDYGVKSEVLLKYHTKALTLTKGFEYLLFEYIPLSQNEHADHLSRLAITYFGDLPPGVHVEVREHPIHMDCSIRPVLEEAADWRSPIAR</sequence>
<reference evidence="2 3" key="1">
    <citation type="submission" date="2024-01" db="EMBL/GenBank/DDBJ databases">
        <title>The complete chloroplast genome sequence of Lithospermum erythrorhizon: insights into the phylogenetic relationship among Boraginaceae species and the maternal lineages of purple gromwells.</title>
        <authorList>
            <person name="Okada T."/>
            <person name="Watanabe K."/>
        </authorList>
    </citation>
    <scope>NUCLEOTIDE SEQUENCE [LARGE SCALE GENOMIC DNA]</scope>
</reference>
<organism evidence="2 3">
    <name type="scientific">Lithospermum erythrorhizon</name>
    <name type="common">Purple gromwell</name>
    <name type="synonym">Lithospermum officinale var. erythrorhizon</name>
    <dbReference type="NCBI Taxonomy" id="34254"/>
    <lineage>
        <taxon>Eukaryota</taxon>
        <taxon>Viridiplantae</taxon>
        <taxon>Streptophyta</taxon>
        <taxon>Embryophyta</taxon>
        <taxon>Tracheophyta</taxon>
        <taxon>Spermatophyta</taxon>
        <taxon>Magnoliopsida</taxon>
        <taxon>eudicotyledons</taxon>
        <taxon>Gunneridae</taxon>
        <taxon>Pentapetalae</taxon>
        <taxon>asterids</taxon>
        <taxon>lamiids</taxon>
        <taxon>Boraginales</taxon>
        <taxon>Boraginaceae</taxon>
        <taxon>Boraginoideae</taxon>
        <taxon>Lithospermeae</taxon>
        <taxon>Lithospermum</taxon>
    </lineage>
</organism>
<proteinExistence type="predicted"/>
<dbReference type="InterPro" id="IPR002156">
    <property type="entry name" value="RNaseH_domain"/>
</dbReference>
<keyword evidence="3" id="KW-1185">Reference proteome</keyword>
<dbReference type="GO" id="GO:0004523">
    <property type="term" value="F:RNA-DNA hybrid ribonuclease activity"/>
    <property type="evidence" value="ECO:0007669"/>
    <property type="project" value="InterPro"/>
</dbReference>
<dbReference type="GO" id="GO:0003676">
    <property type="term" value="F:nucleic acid binding"/>
    <property type="evidence" value="ECO:0007669"/>
    <property type="project" value="InterPro"/>
</dbReference>
<protein>
    <recommendedName>
        <fullName evidence="1">RNase H type-1 domain-containing protein</fullName>
    </recommendedName>
</protein>
<evidence type="ECO:0000259" key="1">
    <source>
        <dbReference type="Pfam" id="PF13456"/>
    </source>
</evidence>
<dbReference type="EMBL" id="BAABME010010474">
    <property type="protein sequence ID" value="GAA0179072.1"/>
    <property type="molecule type" value="Genomic_DNA"/>
</dbReference>
<dbReference type="InterPro" id="IPR012337">
    <property type="entry name" value="RNaseH-like_sf"/>
</dbReference>
<dbReference type="Proteomes" id="UP001454036">
    <property type="component" value="Unassembled WGS sequence"/>
</dbReference>
<dbReference type="Gene3D" id="3.30.420.10">
    <property type="entry name" value="Ribonuclease H-like superfamily/Ribonuclease H"/>
    <property type="match status" value="1"/>
</dbReference>
<dbReference type="SUPFAM" id="SSF53098">
    <property type="entry name" value="Ribonuclease H-like"/>
    <property type="match status" value="1"/>
</dbReference>
<gene>
    <name evidence="2" type="ORF">LIER_29924</name>
</gene>
<feature type="domain" description="RNase H type-1" evidence="1">
    <location>
        <begin position="2"/>
        <end position="61"/>
    </location>
</feature>
<evidence type="ECO:0000313" key="2">
    <source>
        <dbReference type="EMBL" id="GAA0179072.1"/>
    </source>
</evidence>
<comment type="caution">
    <text evidence="2">The sequence shown here is derived from an EMBL/GenBank/DDBJ whole genome shotgun (WGS) entry which is preliminary data.</text>
</comment>
<dbReference type="Pfam" id="PF13456">
    <property type="entry name" value="RVT_3"/>
    <property type="match status" value="1"/>
</dbReference>